<evidence type="ECO:0000259" key="2">
    <source>
        <dbReference type="Pfam" id="PF03787"/>
    </source>
</evidence>
<dbReference type="EMBL" id="AE000657">
    <property type="protein sequence ID" value="AAC06663.1"/>
    <property type="molecule type" value="Genomic_DNA"/>
</dbReference>
<sequence length="295" mass="34981">MKKEHQKTLTFEIITPVVMAGTYKDEPELRIPSIKGMLRWWFRFFYASHNQSIDKLREHENEIFGSTEKACQFYMHLKYSQKLTDAYLAMNKRYGRYNNIKRKALEKNDTFRIDFIYSPFFTYKKELNTTLQLLSFLGGIGARWRRGFGSIQLKNGEDYKSFDKLKEKIEKVLKGKGEYHHDGFININNVDIYLVKPKRDNFWIDSLGAMNNLRKKVYKEFKSETNIKAIACKPKGGSRAVSPLIIQIKKFSEGKFYGILIVYNEWDKYEEFKNFINNNSELSFEQLLKSKPRKI</sequence>
<keyword evidence="1" id="KW-0051">Antiviral defense</keyword>
<protein>
    <recommendedName>
        <fullName evidence="2">CRISPR type III-associated protein domain-containing protein</fullName>
    </recommendedName>
</protein>
<dbReference type="AlphaFoldDB" id="O66703"/>
<feature type="domain" description="CRISPR type III-associated protein" evidence="2">
    <location>
        <begin position="10"/>
        <end position="151"/>
    </location>
</feature>
<dbReference type="KEGG" id="aae:aq_382"/>
<evidence type="ECO:0000313" key="4">
    <source>
        <dbReference type="Proteomes" id="UP000000798"/>
    </source>
</evidence>
<dbReference type="STRING" id="224324.aq_382"/>
<name>O66703_AQUAE</name>
<keyword evidence="4" id="KW-1185">Reference proteome</keyword>
<dbReference type="InParanoid" id="O66703"/>
<evidence type="ECO:0000313" key="3">
    <source>
        <dbReference type="EMBL" id="AAC06663.1"/>
    </source>
</evidence>
<dbReference type="PIR" id="C70334">
    <property type="entry name" value="C70334"/>
</dbReference>
<accession>O66703</accession>
<evidence type="ECO:0000256" key="1">
    <source>
        <dbReference type="ARBA" id="ARBA00023118"/>
    </source>
</evidence>
<gene>
    <name evidence="3" type="ordered locus">aq_382</name>
</gene>
<reference evidence="3 4" key="1">
    <citation type="journal article" date="1998" name="Nature">
        <title>The complete genome of the hyperthermophilic bacterium Aquifex aeolicus.</title>
        <authorList>
            <person name="Deckert G."/>
            <person name="Warren P.V."/>
            <person name="Gaasterland T."/>
            <person name="Young W.G."/>
            <person name="Lenox A.L."/>
            <person name="Graham D.E."/>
            <person name="Overbeek R."/>
            <person name="Snead M.A."/>
            <person name="Keller M."/>
            <person name="Aujay M."/>
            <person name="Huber R."/>
            <person name="Feldman R.A."/>
            <person name="Short J.M."/>
            <person name="Olson G.J."/>
            <person name="Swanson R.V."/>
        </authorList>
    </citation>
    <scope>NUCLEOTIDE SEQUENCE [LARGE SCALE GENOMIC DNA]</scope>
    <source>
        <strain evidence="3 4">VF5</strain>
    </source>
</reference>
<dbReference type="GO" id="GO:0051607">
    <property type="term" value="P:defense response to virus"/>
    <property type="evidence" value="ECO:0007669"/>
    <property type="project" value="UniProtKB-KW"/>
</dbReference>
<dbReference type="Proteomes" id="UP000000798">
    <property type="component" value="Chromosome"/>
</dbReference>
<dbReference type="Pfam" id="PF03787">
    <property type="entry name" value="RAMPs"/>
    <property type="match status" value="1"/>
</dbReference>
<dbReference type="InterPro" id="IPR005537">
    <property type="entry name" value="RAMP_III_fam"/>
</dbReference>
<dbReference type="CDD" id="cd09657">
    <property type="entry name" value="Cmr1_III-B"/>
    <property type="match status" value="1"/>
</dbReference>
<dbReference type="NCBIfam" id="TIGR01894">
    <property type="entry name" value="cas_TM1795_cmr1"/>
    <property type="match status" value="1"/>
</dbReference>
<organism evidence="3 4">
    <name type="scientific">Aquifex aeolicus (strain VF5)</name>
    <dbReference type="NCBI Taxonomy" id="224324"/>
    <lineage>
        <taxon>Bacteria</taxon>
        <taxon>Pseudomonadati</taxon>
        <taxon>Aquificota</taxon>
        <taxon>Aquificia</taxon>
        <taxon>Aquificales</taxon>
        <taxon>Aquificaceae</taxon>
        <taxon>Aquifex</taxon>
    </lineage>
</organism>
<proteinExistence type="predicted"/>
<dbReference type="InterPro" id="IPR007522">
    <property type="entry name" value="CRISPR-assoc_prot_TM1795"/>
</dbReference>
<dbReference type="PATRIC" id="fig|224324.8.peg.310"/>
<dbReference type="HOGENOM" id="CLU_050338_0_0_0"/>
<dbReference type="RefSeq" id="WP_010880201.1">
    <property type="nucleotide sequence ID" value="NC_000918.1"/>
</dbReference>
<dbReference type="OrthoDB" id="190500at2"/>
<dbReference type="EnsemblBacteria" id="AAC06663">
    <property type="protein sequence ID" value="AAC06663"/>
    <property type="gene ID" value="aq_382"/>
</dbReference>
<dbReference type="eggNOG" id="COG1367">
    <property type="taxonomic scope" value="Bacteria"/>
</dbReference>